<feature type="transmembrane region" description="Helical" evidence="9">
    <location>
        <begin position="256"/>
        <end position="282"/>
    </location>
</feature>
<dbReference type="InterPro" id="IPR045349">
    <property type="entry name" value="SLC41A1-3"/>
</dbReference>
<evidence type="ECO:0000256" key="8">
    <source>
        <dbReference type="ARBA" id="ARBA00023136"/>
    </source>
</evidence>
<evidence type="ECO:0000256" key="5">
    <source>
        <dbReference type="ARBA" id="ARBA00022842"/>
    </source>
</evidence>
<feature type="transmembrane region" description="Helical" evidence="9">
    <location>
        <begin position="130"/>
        <end position="153"/>
    </location>
</feature>
<name>A0A8J8PBZ6_9ARCH</name>
<keyword evidence="5" id="KW-0460">Magnesium</keyword>
<dbReference type="SUPFAM" id="SSF161093">
    <property type="entry name" value="MgtE membrane domain-like"/>
    <property type="match status" value="2"/>
</dbReference>
<evidence type="ECO:0000256" key="2">
    <source>
        <dbReference type="ARBA" id="ARBA00009749"/>
    </source>
</evidence>
<evidence type="ECO:0000256" key="7">
    <source>
        <dbReference type="ARBA" id="ARBA00023065"/>
    </source>
</evidence>
<evidence type="ECO:0000256" key="9">
    <source>
        <dbReference type="SAM" id="Phobius"/>
    </source>
</evidence>
<keyword evidence="6 9" id="KW-1133">Transmembrane helix</keyword>
<dbReference type="Pfam" id="PF01769">
    <property type="entry name" value="MgtE"/>
    <property type="match status" value="2"/>
</dbReference>
<reference evidence="11" key="1">
    <citation type="submission" date="2016-03" db="EMBL/GenBank/DDBJ databases">
        <authorList>
            <person name="Borrel G."/>
            <person name="Mccann A."/>
            <person name="O'Toole P.W."/>
        </authorList>
    </citation>
    <scope>NUCLEOTIDE SEQUENCE</scope>
    <source>
        <strain evidence="11">183</strain>
    </source>
</reference>
<evidence type="ECO:0000256" key="1">
    <source>
        <dbReference type="ARBA" id="ARBA00004141"/>
    </source>
</evidence>
<feature type="transmembrane region" description="Helical" evidence="9">
    <location>
        <begin position="98"/>
        <end position="118"/>
    </location>
</feature>
<keyword evidence="7" id="KW-0406">Ion transport</keyword>
<organism evidence="11 12">
    <name type="scientific">Candidatus Methanomassiliicoccus intestinalis</name>
    <dbReference type="NCBI Taxonomy" id="1406512"/>
    <lineage>
        <taxon>Archaea</taxon>
        <taxon>Methanobacteriati</taxon>
        <taxon>Thermoplasmatota</taxon>
        <taxon>Thermoplasmata</taxon>
        <taxon>Methanomassiliicoccales</taxon>
        <taxon>Methanomassiliicoccaceae</taxon>
        <taxon>Methanomassiliicoccus</taxon>
    </lineage>
</organism>
<feature type="transmembrane region" description="Helical" evidence="9">
    <location>
        <begin position="45"/>
        <end position="67"/>
    </location>
</feature>
<dbReference type="EMBL" id="LVVT01000007">
    <property type="protein sequence ID" value="TQS84040.1"/>
    <property type="molecule type" value="Genomic_DNA"/>
</dbReference>
<dbReference type="RefSeq" id="WP_400195493.1">
    <property type="nucleotide sequence ID" value="NZ_CAYAYE010000026.1"/>
</dbReference>
<evidence type="ECO:0000259" key="10">
    <source>
        <dbReference type="Pfam" id="PF01769"/>
    </source>
</evidence>
<dbReference type="GO" id="GO:0008324">
    <property type="term" value="F:monoatomic cation transmembrane transporter activity"/>
    <property type="evidence" value="ECO:0007669"/>
    <property type="project" value="InterPro"/>
</dbReference>
<feature type="transmembrane region" description="Helical" evidence="9">
    <location>
        <begin position="228"/>
        <end position="250"/>
    </location>
</feature>
<feature type="transmembrane region" description="Helical" evidence="9">
    <location>
        <begin position="340"/>
        <end position="365"/>
    </location>
</feature>
<dbReference type="Proteomes" id="UP000752814">
    <property type="component" value="Unassembled WGS sequence"/>
</dbReference>
<accession>A0A8J8PBZ6</accession>
<dbReference type="PANTHER" id="PTHR16228:SF7">
    <property type="entry name" value="SLC41A_MGTE INTEGRAL MEMBRANE DOMAIN-CONTAINING PROTEIN"/>
    <property type="match status" value="1"/>
</dbReference>
<protein>
    <recommendedName>
        <fullName evidence="10">SLC41A/MgtE integral membrane domain-containing protein</fullName>
    </recommendedName>
</protein>
<feature type="transmembrane region" description="Helical" evidence="9">
    <location>
        <begin position="12"/>
        <end position="39"/>
    </location>
</feature>
<dbReference type="AlphaFoldDB" id="A0A8J8PBZ6"/>
<feature type="transmembrane region" description="Helical" evidence="9">
    <location>
        <begin position="386"/>
        <end position="405"/>
    </location>
</feature>
<dbReference type="PANTHER" id="PTHR16228">
    <property type="entry name" value="DIVALENT CATION TRANSPORTER SOLUTE CARRIER FAMILY 41"/>
    <property type="match status" value="1"/>
</dbReference>
<evidence type="ECO:0000313" key="11">
    <source>
        <dbReference type="EMBL" id="TQS84040.1"/>
    </source>
</evidence>
<feature type="transmembrane region" description="Helical" evidence="9">
    <location>
        <begin position="197"/>
        <end position="219"/>
    </location>
</feature>
<evidence type="ECO:0000256" key="6">
    <source>
        <dbReference type="ARBA" id="ARBA00022989"/>
    </source>
</evidence>
<keyword evidence="8 9" id="KW-0472">Membrane</keyword>
<dbReference type="InterPro" id="IPR036739">
    <property type="entry name" value="SLC41_membr_dom_sf"/>
</dbReference>
<keyword evidence="4 9" id="KW-0812">Transmembrane</keyword>
<comment type="subcellular location">
    <subcellularLocation>
        <location evidence="1">Membrane</location>
        <topology evidence="1">Multi-pass membrane protein</topology>
    </subcellularLocation>
</comment>
<proteinExistence type="inferred from homology"/>
<evidence type="ECO:0000313" key="12">
    <source>
        <dbReference type="Proteomes" id="UP000752814"/>
    </source>
</evidence>
<feature type="domain" description="SLC41A/MgtE integral membrane" evidence="10">
    <location>
        <begin position="55"/>
        <end position="184"/>
    </location>
</feature>
<dbReference type="Gene3D" id="1.10.357.20">
    <property type="entry name" value="SLC41 divalent cation transporters, integral membrane domain"/>
    <property type="match status" value="2"/>
</dbReference>
<dbReference type="GO" id="GO:0016020">
    <property type="term" value="C:membrane"/>
    <property type="evidence" value="ECO:0007669"/>
    <property type="project" value="UniProtKB-SubCell"/>
</dbReference>
<comment type="caution">
    <text evidence="11">The sequence shown here is derived from an EMBL/GenBank/DDBJ whole genome shotgun (WGS) entry which is preliminary data.</text>
</comment>
<evidence type="ECO:0000256" key="3">
    <source>
        <dbReference type="ARBA" id="ARBA00022448"/>
    </source>
</evidence>
<evidence type="ECO:0000256" key="4">
    <source>
        <dbReference type="ARBA" id="ARBA00022692"/>
    </source>
</evidence>
<sequence length="406" mass="43592">MSEVRSFFSRNRTVFSLGLVSILISSMVGLVSGVTLGYMTDLLEIVPALMLLITPAIGVRGSIFGAVGSRLGTAVHMGTFELSFKRGSVLRQNVETSIILTVVMAVIMGLFAKLAAIIMGIESISLHEFIFISVMGGTLSSLVLIFINIVVAVTGFKHDWDLDNISAPIITATGDIVTMPMLFGTTLLVLNPHFTDSLLLFFSIVFIAVAVILVAYVILKKKDEVRRIFIQSIPTLLIFIIVEIIAGSLINNELESFIALPALLIMVSPFLGSSNSLGGILTSRFSSYLHMGLLRPKALPGKLALENFGITYIFGVFAFTLIGVATFILGGVLGMESPPLSTMIILSLIAGMVSTTILCILAYYLSIATFRMSLDPDDHTIPLITSMIDVFGVVAFVATILLLGLA</sequence>
<comment type="similarity">
    <text evidence="2">Belongs to the SLC41A transporter family.</text>
</comment>
<feature type="transmembrane region" description="Helical" evidence="9">
    <location>
        <begin position="165"/>
        <end position="191"/>
    </location>
</feature>
<feature type="domain" description="SLC41A/MgtE integral membrane" evidence="10">
    <location>
        <begin position="270"/>
        <end position="398"/>
    </location>
</feature>
<dbReference type="InterPro" id="IPR006667">
    <property type="entry name" value="SLC41_membr_dom"/>
</dbReference>
<keyword evidence="3" id="KW-0813">Transport</keyword>
<gene>
    <name evidence="11" type="ORF">A3207_06905</name>
</gene>
<feature type="transmembrane region" description="Helical" evidence="9">
    <location>
        <begin position="303"/>
        <end position="328"/>
    </location>
</feature>